<dbReference type="GO" id="GO:0005737">
    <property type="term" value="C:cytoplasm"/>
    <property type="evidence" value="ECO:0007669"/>
    <property type="project" value="UniProtKB-SubCell"/>
</dbReference>
<evidence type="ECO:0000313" key="6">
    <source>
        <dbReference type="Proteomes" id="UP000000759"/>
    </source>
</evidence>
<proteinExistence type="predicted"/>
<dbReference type="OMA" id="YFRTIWL"/>
<dbReference type="InterPro" id="IPR004045">
    <property type="entry name" value="Glutathione_S-Trfase_N"/>
</dbReference>
<accession>B7G9E9</accession>
<dbReference type="PaxDb" id="2850-Phatr39711"/>
<dbReference type="GeneID" id="7195435"/>
<dbReference type="Proteomes" id="UP000000759">
    <property type="component" value="Chromosome 20"/>
</dbReference>
<dbReference type="InterPro" id="IPR036249">
    <property type="entry name" value="Thioredoxin-like_sf"/>
</dbReference>
<dbReference type="eggNOG" id="KOG0867">
    <property type="taxonomic scope" value="Eukaryota"/>
</dbReference>
<dbReference type="SMR" id="B7G9E9"/>
<evidence type="ECO:0008006" key="7">
    <source>
        <dbReference type="Google" id="ProtNLM"/>
    </source>
</evidence>
<dbReference type="Pfam" id="PF00043">
    <property type="entry name" value="GST_C"/>
    <property type="match status" value="1"/>
</dbReference>
<dbReference type="SFLD" id="SFLDS00019">
    <property type="entry name" value="Glutathione_Transferase_(cytos"/>
    <property type="match status" value="1"/>
</dbReference>
<dbReference type="OrthoDB" id="2309723at2759"/>
<dbReference type="SUPFAM" id="SSF47616">
    <property type="entry name" value="GST C-terminal domain-like"/>
    <property type="match status" value="1"/>
</dbReference>
<dbReference type="RefSeq" id="XP_002183621.1">
    <property type="nucleotide sequence ID" value="XM_002183585.1"/>
</dbReference>
<feature type="domain" description="GST C-terminal" evidence="4">
    <location>
        <begin position="93"/>
        <end position="228"/>
    </location>
</feature>
<dbReference type="CDD" id="cd00570">
    <property type="entry name" value="GST_N_family"/>
    <property type="match status" value="1"/>
</dbReference>
<dbReference type="InParanoid" id="B7G9E9"/>
<feature type="domain" description="GST N-terminal" evidence="3">
    <location>
        <begin position="1"/>
        <end position="86"/>
    </location>
</feature>
<dbReference type="EMBL" id="CM000622">
    <property type="protein sequence ID" value="EEC44803.1"/>
    <property type="molecule type" value="Genomic_DNA"/>
</dbReference>
<dbReference type="Gene3D" id="1.20.1050.10">
    <property type="match status" value="1"/>
</dbReference>
<reference evidence="5 6" key="1">
    <citation type="journal article" date="2008" name="Nature">
        <title>The Phaeodactylum genome reveals the evolutionary history of diatom genomes.</title>
        <authorList>
            <person name="Bowler C."/>
            <person name="Allen A.E."/>
            <person name="Badger J.H."/>
            <person name="Grimwood J."/>
            <person name="Jabbari K."/>
            <person name="Kuo A."/>
            <person name="Maheswari U."/>
            <person name="Martens C."/>
            <person name="Maumus F."/>
            <person name="Otillar R.P."/>
            <person name="Rayko E."/>
            <person name="Salamov A."/>
            <person name="Vandepoele K."/>
            <person name="Beszteri B."/>
            <person name="Gruber A."/>
            <person name="Heijde M."/>
            <person name="Katinka M."/>
            <person name="Mock T."/>
            <person name="Valentin K."/>
            <person name="Verret F."/>
            <person name="Berges J.A."/>
            <person name="Brownlee C."/>
            <person name="Cadoret J.P."/>
            <person name="Chiovitti A."/>
            <person name="Choi C.J."/>
            <person name="Coesel S."/>
            <person name="De Martino A."/>
            <person name="Detter J.C."/>
            <person name="Durkin C."/>
            <person name="Falciatore A."/>
            <person name="Fournet J."/>
            <person name="Haruta M."/>
            <person name="Huysman M.J."/>
            <person name="Jenkins B.D."/>
            <person name="Jiroutova K."/>
            <person name="Jorgensen R.E."/>
            <person name="Joubert Y."/>
            <person name="Kaplan A."/>
            <person name="Kroger N."/>
            <person name="Kroth P.G."/>
            <person name="La Roche J."/>
            <person name="Lindquist E."/>
            <person name="Lommer M."/>
            <person name="Martin-Jezequel V."/>
            <person name="Lopez P.J."/>
            <person name="Lucas S."/>
            <person name="Mangogna M."/>
            <person name="McGinnis K."/>
            <person name="Medlin L.K."/>
            <person name="Montsant A."/>
            <person name="Oudot-Le Secq M.P."/>
            <person name="Napoli C."/>
            <person name="Obornik M."/>
            <person name="Parker M.S."/>
            <person name="Petit J.L."/>
            <person name="Porcel B.M."/>
            <person name="Poulsen N."/>
            <person name="Robison M."/>
            <person name="Rychlewski L."/>
            <person name="Rynearson T.A."/>
            <person name="Schmutz J."/>
            <person name="Shapiro H."/>
            <person name="Siaut M."/>
            <person name="Stanley M."/>
            <person name="Sussman M.R."/>
            <person name="Taylor A.R."/>
            <person name="Vardi A."/>
            <person name="von Dassow P."/>
            <person name="Vyverman W."/>
            <person name="Willis A."/>
            <person name="Wyrwicz L.S."/>
            <person name="Rokhsar D.S."/>
            <person name="Weissenbach J."/>
            <person name="Armbrust E.V."/>
            <person name="Green B.R."/>
            <person name="Van de Peer Y."/>
            <person name="Grigoriev I.V."/>
        </authorList>
    </citation>
    <scope>NUCLEOTIDE SEQUENCE [LARGE SCALE GENOMIC DNA]</scope>
    <source>
        <strain evidence="5 6">CCAP 1055/1</strain>
    </source>
</reference>
<dbReference type="Pfam" id="PF13417">
    <property type="entry name" value="GST_N_3"/>
    <property type="match status" value="1"/>
</dbReference>
<dbReference type="InterPro" id="IPR004046">
    <property type="entry name" value="GST_C"/>
</dbReference>
<gene>
    <name evidence="5" type="ORF">PHATRDRAFT_39711</name>
</gene>
<keyword evidence="6" id="KW-1185">Reference proteome</keyword>
<organism evidence="5 6">
    <name type="scientific">Phaeodactylum tricornutum (strain CCAP 1055/1)</name>
    <dbReference type="NCBI Taxonomy" id="556484"/>
    <lineage>
        <taxon>Eukaryota</taxon>
        <taxon>Sar</taxon>
        <taxon>Stramenopiles</taxon>
        <taxon>Ochrophyta</taxon>
        <taxon>Bacillariophyta</taxon>
        <taxon>Bacillariophyceae</taxon>
        <taxon>Bacillariophycidae</taxon>
        <taxon>Naviculales</taxon>
        <taxon>Phaeodactylaceae</taxon>
        <taxon>Phaeodactylum</taxon>
    </lineage>
</organism>
<dbReference type="GO" id="GO:0006749">
    <property type="term" value="P:glutathione metabolic process"/>
    <property type="evidence" value="ECO:0007669"/>
    <property type="project" value="TreeGrafter"/>
</dbReference>
<name>B7G9E9_PHATC</name>
<evidence type="ECO:0000259" key="3">
    <source>
        <dbReference type="PROSITE" id="PS50404"/>
    </source>
</evidence>
<dbReference type="AlphaFoldDB" id="B7G9E9"/>
<reference evidence="6" key="2">
    <citation type="submission" date="2008-08" db="EMBL/GenBank/DDBJ databases">
        <authorList>
            <consortium name="Diatom Consortium"/>
            <person name="Grigoriev I."/>
            <person name="Grimwood J."/>
            <person name="Kuo A."/>
            <person name="Otillar R.P."/>
            <person name="Salamov A."/>
            <person name="Detter J.C."/>
            <person name="Lindquist E."/>
            <person name="Shapiro H."/>
            <person name="Lucas S."/>
            <person name="Glavina del Rio T."/>
            <person name="Pitluck S."/>
            <person name="Rokhsar D."/>
            <person name="Bowler C."/>
        </authorList>
    </citation>
    <scope>GENOME REANNOTATION</scope>
    <source>
        <strain evidence="6">CCAP 1055/1</strain>
    </source>
</reference>
<dbReference type="STRING" id="556484.B7G9E9"/>
<evidence type="ECO:0000256" key="1">
    <source>
        <dbReference type="ARBA" id="ARBA00004496"/>
    </source>
</evidence>
<protein>
    <recommendedName>
        <fullName evidence="7">Glutathione transferase</fullName>
    </recommendedName>
</protein>
<evidence type="ECO:0000256" key="2">
    <source>
        <dbReference type="ARBA" id="ARBA00022490"/>
    </source>
</evidence>
<comment type="subcellular location">
    <subcellularLocation>
        <location evidence="1">Cytoplasm</location>
    </subcellularLocation>
</comment>
<dbReference type="KEGG" id="pti:PHATRDRAFT_39711"/>
<dbReference type="GO" id="GO:0004364">
    <property type="term" value="F:glutathione transferase activity"/>
    <property type="evidence" value="ECO:0007669"/>
    <property type="project" value="TreeGrafter"/>
</dbReference>
<dbReference type="InterPro" id="IPR010987">
    <property type="entry name" value="Glutathione-S-Trfase_C-like"/>
</dbReference>
<keyword evidence="2" id="KW-0963">Cytoplasm</keyword>
<dbReference type="PANTHER" id="PTHR43917:SF8">
    <property type="entry name" value="GH16740P-RELATED"/>
    <property type="match status" value="1"/>
</dbReference>
<dbReference type="InterPro" id="IPR051369">
    <property type="entry name" value="GST_Theta"/>
</dbReference>
<dbReference type="Gene3D" id="3.40.30.10">
    <property type="entry name" value="Glutaredoxin"/>
    <property type="match status" value="1"/>
</dbReference>
<dbReference type="InterPro" id="IPR036282">
    <property type="entry name" value="Glutathione-S-Trfase_C_sf"/>
</dbReference>
<dbReference type="PANTHER" id="PTHR43917">
    <property type="match status" value="1"/>
</dbReference>
<sequence>MKLYGVPLSPPFRAVAWTLLQKNVPFKIQITVPGATNKIGSLHDSFLSKTKSRSGTVPVLEEDDGITLSESPAILTYLCEKHQWSDLYPNQPGTAHKALIDSYLHWHHENTRLIATLTMPYTRPDLNRTCTQEQESGVQSVLESLDQGWLANDAYIGGSDQASVADLLAYEEIAQASMTGVLDETISHSHPNLQAWMNRMEALPFHDAAHASLVALGNLKEPADDTPMMKRLGAATKEGMKALQDAQQTYVS</sequence>
<evidence type="ECO:0000313" key="5">
    <source>
        <dbReference type="EMBL" id="EEC44803.1"/>
    </source>
</evidence>
<dbReference type="PROSITE" id="PS50405">
    <property type="entry name" value="GST_CTER"/>
    <property type="match status" value="1"/>
</dbReference>
<dbReference type="InterPro" id="IPR040079">
    <property type="entry name" value="Glutathione_S-Trfase"/>
</dbReference>
<dbReference type="SUPFAM" id="SSF52833">
    <property type="entry name" value="Thioredoxin-like"/>
    <property type="match status" value="1"/>
</dbReference>
<evidence type="ECO:0000259" key="4">
    <source>
        <dbReference type="PROSITE" id="PS50405"/>
    </source>
</evidence>
<dbReference type="PROSITE" id="PS50404">
    <property type="entry name" value="GST_NTER"/>
    <property type="match status" value="1"/>
</dbReference>
<dbReference type="HOGENOM" id="CLU_011226_2_3_1"/>